<accession>A0A9D1VAA6</accession>
<dbReference type="EMBL" id="DXFQ01000046">
    <property type="protein sequence ID" value="HIX19518.1"/>
    <property type="molecule type" value="Genomic_DNA"/>
</dbReference>
<protein>
    <submittedName>
        <fullName evidence="1">Uncharacterized protein</fullName>
    </submittedName>
</protein>
<proteinExistence type="predicted"/>
<reference evidence="1" key="2">
    <citation type="submission" date="2021-04" db="EMBL/GenBank/DDBJ databases">
        <authorList>
            <person name="Gilroy R."/>
        </authorList>
    </citation>
    <scope>NUCLEOTIDE SEQUENCE</scope>
    <source>
        <strain evidence="1">14975</strain>
    </source>
</reference>
<dbReference type="AlphaFoldDB" id="A0A9D1VAA6"/>
<sequence length="110" mass="11773">MGHQIELCDSFVIFVFALSFDYRKFCSILLLTGKLLGTDIAALAQMRDGSTGMVGERLFHDFVAKEASSDAVRVGRGRQPPCFRKGGAGADAASVVSKGLTVQAALSIFR</sequence>
<evidence type="ECO:0000313" key="2">
    <source>
        <dbReference type="Proteomes" id="UP000823964"/>
    </source>
</evidence>
<comment type="caution">
    <text evidence="1">The sequence shown here is derived from an EMBL/GenBank/DDBJ whole genome shotgun (WGS) entry which is preliminary data.</text>
</comment>
<reference evidence="1" key="1">
    <citation type="journal article" date="2021" name="PeerJ">
        <title>Extensive microbial diversity within the chicken gut microbiome revealed by metagenomics and culture.</title>
        <authorList>
            <person name="Gilroy R."/>
            <person name="Ravi A."/>
            <person name="Getino M."/>
            <person name="Pursley I."/>
            <person name="Horton D.L."/>
            <person name="Alikhan N.F."/>
            <person name="Baker D."/>
            <person name="Gharbi K."/>
            <person name="Hall N."/>
            <person name="Watson M."/>
            <person name="Adriaenssens E.M."/>
            <person name="Foster-Nyarko E."/>
            <person name="Jarju S."/>
            <person name="Secka A."/>
            <person name="Antonio M."/>
            <person name="Oren A."/>
            <person name="Chaudhuri R.R."/>
            <person name="La Ragione R."/>
            <person name="Hildebrand F."/>
            <person name="Pallen M.J."/>
        </authorList>
    </citation>
    <scope>NUCLEOTIDE SEQUENCE</scope>
    <source>
        <strain evidence="1">14975</strain>
    </source>
</reference>
<name>A0A9D1VAA6_9BACT</name>
<organism evidence="1 2">
    <name type="scientific">Candidatus Akkermansia intestinigallinarum</name>
    <dbReference type="NCBI Taxonomy" id="2838431"/>
    <lineage>
        <taxon>Bacteria</taxon>
        <taxon>Pseudomonadati</taxon>
        <taxon>Verrucomicrobiota</taxon>
        <taxon>Verrucomicrobiia</taxon>
        <taxon>Verrucomicrobiales</taxon>
        <taxon>Akkermansiaceae</taxon>
        <taxon>Akkermansia</taxon>
    </lineage>
</organism>
<evidence type="ECO:0000313" key="1">
    <source>
        <dbReference type="EMBL" id="HIX19518.1"/>
    </source>
</evidence>
<gene>
    <name evidence="1" type="ORF">H9862_02815</name>
</gene>
<dbReference type="Proteomes" id="UP000823964">
    <property type="component" value="Unassembled WGS sequence"/>
</dbReference>